<dbReference type="Proteomes" id="UP000299102">
    <property type="component" value="Unassembled WGS sequence"/>
</dbReference>
<comment type="caution">
    <text evidence="1">The sequence shown here is derived from an EMBL/GenBank/DDBJ whole genome shotgun (WGS) entry which is preliminary data.</text>
</comment>
<proteinExistence type="predicted"/>
<reference evidence="1 2" key="1">
    <citation type="journal article" date="2019" name="Commun. Biol.">
        <title>The bagworm genome reveals a unique fibroin gene that provides high tensile strength.</title>
        <authorList>
            <person name="Kono N."/>
            <person name="Nakamura H."/>
            <person name="Ohtoshi R."/>
            <person name="Tomita M."/>
            <person name="Numata K."/>
            <person name="Arakawa K."/>
        </authorList>
    </citation>
    <scope>NUCLEOTIDE SEQUENCE [LARGE SCALE GENOMIC DNA]</scope>
</reference>
<evidence type="ECO:0000313" key="2">
    <source>
        <dbReference type="Proteomes" id="UP000299102"/>
    </source>
</evidence>
<sequence length="101" mass="11084">MLLASIFHESRKKSIHYIFLLLCSFTIFDSTRVANLIFLEGSIDFLRRAVGFVVTSLCTAKASDDRHSLGGGNISVCFRVLLQAPVGCCAICIKPLCASRE</sequence>
<protein>
    <submittedName>
        <fullName evidence="1">Uncharacterized protein</fullName>
    </submittedName>
</protein>
<dbReference type="AlphaFoldDB" id="A0A4C1TY69"/>
<accession>A0A4C1TY69</accession>
<gene>
    <name evidence="1" type="ORF">EVAR_93232_1</name>
</gene>
<organism evidence="1 2">
    <name type="scientific">Eumeta variegata</name>
    <name type="common">Bagworm moth</name>
    <name type="synonym">Eumeta japonica</name>
    <dbReference type="NCBI Taxonomy" id="151549"/>
    <lineage>
        <taxon>Eukaryota</taxon>
        <taxon>Metazoa</taxon>
        <taxon>Ecdysozoa</taxon>
        <taxon>Arthropoda</taxon>
        <taxon>Hexapoda</taxon>
        <taxon>Insecta</taxon>
        <taxon>Pterygota</taxon>
        <taxon>Neoptera</taxon>
        <taxon>Endopterygota</taxon>
        <taxon>Lepidoptera</taxon>
        <taxon>Glossata</taxon>
        <taxon>Ditrysia</taxon>
        <taxon>Tineoidea</taxon>
        <taxon>Psychidae</taxon>
        <taxon>Oiketicinae</taxon>
        <taxon>Eumeta</taxon>
    </lineage>
</organism>
<evidence type="ECO:0000313" key="1">
    <source>
        <dbReference type="EMBL" id="GBP18804.1"/>
    </source>
</evidence>
<keyword evidence="2" id="KW-1185">Reference proteome</keyword>
<name>A0A4C1TY69_EUMVA</name>
<dbReference type="EMBL" id="BGZK01000101">
    <property type="protein sequence ID" value="GBP18804.1"/>
    <property type="molecule type" value="Genomic_DNA"/>
</dbReference>